<evidence type="ECO:0000256" key="4">
    <source>
        <dbReference type="ARBA" id="ARBA00022692"/>
    </source>
</evidence>
<gene>
    <name evidence="11" type="primary">OR30</name>
</gene>
<evidence type="ECO:0000256" key="8">
    <source>
        <dbReference type="ARBA" id="ARBA00023170"/>
    </source>
</evidence>
<comment type="similarity">
    <text evidence="10">Belongs to the insect chemoreceptor superfamily. Heteromeric odorant receptor channel (TC 1.A.69) family.</text>
</comment>
<evidence type="ECO:0000313" key="11">
    <source>
        <dbReference type="EMBL" id="AII01107.1"/>
    </source>
</evidence>
<comment type="caution">
    <text evidence="10">Lacks conserved residue(s) required for the propagation of feature annotation.</text>
</comment>
<dbReference type="GO" id="GO:0005886">
    <property type="term" value="C:plasma membrane"/>
    <property type="evidence" value="ECO:0007669"/>
    <property type="project" value="UniProtKB-SubCell"/>
</dbReference>
<accession>A0A076E7N6</accession>
<dbReference type="Pfam" id="PF02949">
    <property type="entry name" value="7tm_6"/>
    <property type="match status" value="1"/>
</dbReference>
<keyword evidence="7 10" id="KW-0472">Membrane</keyword>
<reference evidence="11" key="1">
    <citation type="journal article" date="2014" name="Insect Biochem. Mol. Biol.">
        <title>Antennal transcriptome analysis and comparison of olfactory genes in two sympatric defoliators, Dendrolimus houi and Dendrolimus kikuchii (Lepidoptera: Lasiocampidae).</title>
        <authorList>
            <person name="Zhang S."/>
            <person name="Zhang Z."/>
            <person name="Wang H."/>
            <person name="Kong X."/>
        </authorList>
    </citation>
    <scope>NUCLEOTIDE SEQUENCE</scope>
</reference>
<dbReference type="InterPro" id="IPR004117">
    <property type="entry name" value="7tm6_olfct_rcpt"/>
</dbReference>
<feature type="transmembrane region" description="Helical" evidence="10">
    <location>
        <begin position="41"/>
        <end position="58"/>
    </location>
</feature>
<dbReference type="AlphaFoldDB" id="A0A076E7N6"/>
<keyword evidence="6 10" id="KW-1133">Transmembrane helix</keyword>
<feature type="transmembrane region" description="Helical" evidence="10">
    <location>
        <begin position="78"/>
        <end position="96"/>
    </location>
</feature>
<keyword evidence="2" id="KW-1003">Cell membrane</keyword>
<evidence type="ECO:0000256" key="2">
    <source>
        <dbReference type="ARBA" id="ARBA00022475"/>
    </source>
</evidence>
<evidence type="ECO:0000256" key="5">
    <source>
        <dbReference type="ARBA" id="ARBA00022725"/>
    </source>
</evidence>
<proteinExistence type="evidence at transcript level"/>
<dbReference type="GO" id="GO:0007165">
    <property type="term" value="P:signal transduction"/>
    <property type="evidence" value="ECO:0007669"/>
    <property type="project" value="UniProtKB-KW"/>
</dbReference>
<dbReference type="GO" id="GO:0005549">
    <property type="term" value="F:odorant binding"/>
    <property type="evidence" value="ECO:0007669"/>
    <property type="project" value="InterPro"/>
</dbReference>
<dbReference type="GO" id="GO:0004984">
    <property type="term" value="F:olfactory receptor activity"/>
    <property type="evidence" value="ECO:0007669"/>
    <property type="project" value="InterPro"/>
</dbReference>
<keyword evidence="4 10" id="KW-0812">Transmembrane</keyword>
<feature type="transmembrane region" description="Helical" evidence="10">
    <location>
        <begin position="295"/>
        <end position="314"/>
    </location>
</feature>
<evidence type="ECO:0000256" key="10">
    <source>
        <dbReference type="RuleBase" id="RU351113"/>
    </source>
</evidence>
<keyword evidence="3 10" id="KW-0716">Sensory transduction</keyword>
<feature type="transmembrane region" description="Helical" evidence="10">
    <location>
        <begin position="261"/>
        <end position="283"/>
    </location>
</feature>
<organism evidence="11">
    <name type="scientific">Dendrolimus kikuchii</name>
    <dbReference type="NCBI Taxonomy" id="765133"/>
    <lineage>
        <taxon>Eukaryota</taxon>
        <taxon>Metazoa</taxon>
        <taxon>Ecdysozoa</taxon>
        <taxon>Arthropoda</taxon>
        <taxon>Hexapoda</taxon>
        <taxon>Insecta</taxon>
        <taxon>Pterygota</taxon>
        <taxon>Neoptera</taxon>
        <taxon>Endopterygota</taxon>
        <taxon>Lepidoptera</taxon>
        <taxon>Glossata</taxon>
        <taxon>Ditrysia</taxon>
        <taxon>Bombycoidea</taxon>
        <taxon>Lasiocampidae</taxon>
        <taxon>Dendrolimus</taxon>
    </lineage>
</organism>
<evidence type="ECO:0000256" key="6">
    <source>
        <dbReference type="ARBA" id="ARBA00022989"/>
    </source>
</evidence>
<dbReference type="EMBL" id="KF487709">
    <property type="protein sequence ID" value="AII01107.1"/>
    <property type="molecule type" value="mRNA"/>
</dbReference>
<evidence type="ECO:0000256" key="1">
    <source>
        <dbReference type="ARBA" id="ARBA00004651"/>
    </source>
</evidence>
<evidence type="ECO:0000256" key="7">
    <source>
        <dbReference type="ARBA" id="ARBA00023136"/>
    </source>
</evidence>
<protein>
    <recommendedName>
        <fullName evidence="10">Odorant receptor</fullName>
    </recommendedName>
</protein>
<sequence>MKLLIANGKKNTVLWICLNVLRWIGFLVPDELTAFQKTVKSFYSMLWFMFIVGIITIAQFGDLLQVLENVPLMVETSYLLFTCLVYIIKIINLFILRKEIFDIVRDGDEELNTEEREEGKAIIERSNRDMIRQMRPLIVYAGSAFSWGVTEDRTLLFRAWYPVDVTKSPAYEIAYVHQSLAVTLLALTNGSFDTMVISLVAVCRCRIRLLQLTLRNLFEDIEVNGKRLLSDDDNRKVAERLRACIIKHQAILESGFQIRTCFSYSILAQFTVSIVILCVSAYQVGEVELDNKLRLVFMIAYLLSMAVQVFVYCYQGNCISEESVEIADTLYEMPWYVCSLSIRKTLLVMMVRSRRPIELTAGGFATLSLGCFMSIIKVSYSFFTVLRQVEE</sequence>
<feature type="transmembrane region" description="Helical" evidence="10">
    <location>
        <begin position="359"/>
        <end position="383"/>
    </location>
</feature>
<keyword evidence="8 10" id="KW-0675">Receptor</keyword>
<dbReference type="PANTHER" id="PTHR21137">
    <property type="entry name" value="ODORANT RECEPTOR"/>
    <property type="match status" value="1"/>
</dbReference>
<evidence type="ECO:0000256" key="3">
    <source>
        <dbReference type="ARBA" id="ARBA00022606"/>
    </source>
</evidence>
<keyword evidence="9 10" id="KW-0807">Transducer</keyword>
<name>A0A076E7N6_9NEOP</name>
<evidence type="ECO:0000256" key="9">
    <source>
        <dbReference type="ARBA" id="ARBA00023224"/>
    </source>
</evidence>
<keyword evidence="5 10" id="KW-0552">Olfaction</keyword>
<dbReference type="PANTHER" id="PTHR21137:SF35">
    <property type="entry name" value="ODORANT RECEPTOR 19A-RELATED"/>
    <property type="match status" value="1"/>
</dbReference>
<comment type="subcellular location">
    <subcellularLocation>
        <location evidence="1 10">Cell membrane</location>
        <topology evidence="1 10">Multi-pass membrane protein</topology>
    </subcellularLocation>
</comment>